<feature type="domain" description="Response regulatory" evidence="2">
    <location>
        <begin position="7"/>
        <end position="135"/>
    </location>
</feature>
<dbReference type="PANTHER" id="PTHR44520">
    <property type="entry name" value="RESPONSE REGULATOR RCP1-RELATED"/>
    <property type="match status" value="1"/>
</dbReference>
<dbReference type="InterPro" id="IPR001789">
    <property type="entry name" value="Sig_transdc_resp-reg_receiver"/>
</dbReference>
<keyword evidence="4" id="KW-1185">Reference proteome</keyword>
<proteinExistence type="predicted"/>
<sequence>MHAYNTTILLVEDNPDDEALALRALKKTEIQNDVIVARDGQEALDYVFAEGKFEGRDINDCPRLILLDIKLPKLSGLDVLKNIRKDNRTQLIPVVLLTSSDEARDMIEGYRSGANSFISKPVDFNEFVNQVKTLGKYWLGINKTPYTH</sequence>
<dbReference type="SMART" id="SM00448">
    <property type="entry name" value="REC"/>
    <property type="match status" value="1"/>
</dbReference>
<dbReference type="Pfam" id="PF00072">
    <property type="entry name" value="Response_reg"/>
    <property type="match status" value="1"/>
</dbReference>
<dbReference type="PROSITE" id="PS50110">
    <property type="entry name" value="RESPONSE_REGULATORY"/>
    <property type="match status" value="1"/>
</dbReference>
<organism evidence="3 4">
    <name type="scientific">Oleiphilus messinensis</name>
    <dbReference type="NCBI Taxonomy" id="141451"/>
    <lineage>
        <taxon>Bacteria</taxon>
        <taxon>Pseudomonadati</taxon>
        <taxon>Pseudomonadota</taxon>
        <taxon>Gammaproteobacteria</taxon>
        <taxon>Oceanospirillales</taxon>
        <taxon>Oleiphilaceae</taxon>
        <taxon>Oleiphilus</taxon>
    </lineage>
</organism>
<accession>A0A1Y0I4M5</accession>
<evidence type="ECO:0000259" key="2">
    <source>
        <dbReference type="PROSITE" id="PS50110"/>
    </source>
</evidence>
<dbReference type="OrthoDB" id="9793549at2"/>
<name>A0A1Y0I4M5_9GAMM</name>
<evidence type="ECO:0000256" key="1">
    <source>
        <dbReference type="PROSITE-ProRule" id="PRU00169"/>
    </source>
</evidence>
<dbReference type="AlphaFoldDB" id="A0A1Y0I4M5"/>
<evidence type="ECO:0000313" key="3">
    <source>
        <dbReference type="EMBL" id="ARU55159.1"/>
    </source>
</evidence>
<gene>
    <name evidence="3" type="ORF">OLMES_1073</name>
</gene>
<keyword evidence="1" id="KW-0597">Phosphoprotein</keyword>
<dbReference type="PANTHER" id="PTHR44520:SF1">
    <property type="entry name" value="TWO-COMPONENT SYSTEM REGULATORY PROTEIN"/>
    <property type="match status" value="1"/>
</dbReference>
<evidence type="ECO:0000313" key="4">
    <source>
        <dbReference type="Proteomes" id="UP000196027"/>
    </source>
</evidence>
<protein>
    <submittedName>
        <fullName evidence="3">Response regulator receiver</fullName>
    </submittedName>
</protein>
<dbReference type="Gene3D" id="3.40.50.2300">
    <property type="match status" value="1"/>
</dbReference>
<dbReference type="RefSeq" id="WP_087460292.1">
    <property type="nucleotide sequence ID" value="NZ_CP021425.1"/>
</dbReference>
<dbReference type="EMBL" id="CP021425">
    <property type="protein sequence ID" value="ARU55159.1"/>
    <property type="molecule type" value="Genomic_DNA"/>
</dbReference>
<feature type="modified residue" description="4-aspartylphosphate" evidence="1">
    <location>
        <position position="68"/>
    </location>
</feature>
<dbReference type="GO" id="GO:0000160">
    <property type="term" value="P:phosphorelay signal transduction system"/>
    <property type="evidence" value="ECO:0007669"/>
    <property type="project" value="InterPro"/>
</dbReference>
<dbReference type="CDD" id="cd17557">
    <property type="entry name" value="REC_Rcp-like"/>
    <property type="match status" value="1"/>
</dbReference>
<dbReference type="Proteomes" id="UP000196027">
    <property type="component" value="Chromosome"/>
</dbReference>
<reference evidence="3 4" key="1">
    <citation type="submission" date="2017-05" db="EMBL/GenBank/DDBJ databases">
        <title>Genomic insights into alkan degradation activity of Oleiphilus messinensis.</title>
        <authorList>
            <person name="Kozyavkin S.A."/>
            <person name="Slesarev A.I."/>
            <person name="Golyshin P.N."/>
            <person name="Korzhenkov A."/>
            <person name="Golyshina O.N."/>
            <person name="Toshchakov S.V."/>
        </authorList>
    </citation>
    <scope>NUCLEOTIDE SEQUENCE [LARGE SCALE GENOMIC DNA]</scope>
    <source>
        <strain evidence="3 4">ME102</strain>
    </source>
</reference>
<dbReference type="KEGG" id="ome:OLMES_1073"/>
<dbReference type="SUPFAM" id="SSF52172">
    <property type="entry name" value="CheY-like"/>
    <property type="match status" value="1"/>
</dbReference>
<dbReference type="InterPro" id="IPR052893">
    <property type="entry name" value="TCS_response_regulator"/>
</dbReference>
<dbReference type="InterPro" id="IPR011006">
    <property type="entry name" value="CheY-like_superfamily"/>
</dbReference>